<dbReference type="EMBL" id="NMUH01000814">
    <property type="protein sequence ID" value="MQL85207.1"/>
    <property type="molecule type" value="Genomic_DNA"/>
</dbReference>
<feature type="transmembrane region" description="Helical" evidence="6">
    <location>
        <begin position="12"/>
        <end position="31"/>
    </location>
</feature>
<dbReference type="InterPro" id="IPR000620">
    <property type="entry name" value="EamA_dom"/>
</dbReference>
<feature type="transmembrane region" description="Helical" evidence="6">
    <location>
        <begin position="96"/>
        <end position="116"/>
    </location>
</feature>
<evidence type="ECO:0000259" key="7">
    <source>
        <dbReference type="Pfam" id="PF00892"/>
    </source>
</evidence>
<evidence type="ECO:0000256" key="4">
    <source>
        <dbReference type="ARBA" id="ARBA00022989"/>
    </source>
</evidence>
<name>A0A843URW2_COLES</name>
<dbReference type="Proteomes" id="UP000652761">
    <property type="component" value="Unassembled WGS sequence"/>
</dbReference>
<evidence type="ECO:0000313" key="8">
    <source>
        <dbReference type="EMBL" id="MQL85207.1"/>
    </source>
</evidence>
<proteinExistence type="inferred from homology"/>
<dbReference type="InterPro" id="IPR030184">
    <property type="entry name" value="WAT1-related"/>
</dbReference>
<comment type="caution">
    <text evidence="8">The sequence shown here is derived from an EMBL/GenBank/DDBJ whole genome shotgun (WGS) entry which is preliminary data.</text>
</comment>
<evidence type="ECO:0000256" key="2">
    <source>
        <dbReference type="ARBA" id="ARBA00007635"/>
    </source>
</evidence>
<keyword evidence="9" id="KW-1185">Reference proteome</keyword>
<feature type="domain" description="EamA" evidence="7">
    <location>
        <begin position="66"/>
        <end position="204"/>
    </location>
</feature>
<comment type="similarity">
    <text evidence="2 6">Belongs to the drug/metabolite transporter (DMT) superfamily. Plant drug/metabolite exporter (P-DME) (TC 2.A.7.4) family.</text>
</comment>
<dbReference type="GO" id="GO:0022857">
    <property type="term" value="F:transmembrane transporter activity"/>
    <property type="evidence" value="ECO:0007669"/>
    <property type="project" value="InterPro"/>
</dbReference>
<evidence type="ECO:0000256" key="3">
    <source>
        <dbReference type="ARBA" id="ARBA00022692"/>
    </source>
</evidence>
<keyword evidence="4 6" id="KW-1133">Transmembrane helix</keyword>
<organism evidence="8 9">
    <name type="scientific">Colocasia esculenta</name>
    <name type="common">Wild taro</name>
    <name type="synonym">Arum esculentum</name>
    <dbReference type="NCBI Taxonomy" id="4460"/>
    <lineage>
        <taxon>Eukaryota</taxon>
        <taxon>Viridiplantae</taxon>
        <taxon>Streptophyta</taxon>
        <taxon>Embryophyta</taxon>
        <taxon>Tracheophyta</taxon>
        <taxon>Spermatophyta</taxon>
        <taxon>Magnoliopsida</taxon>
        <taxon>Liliopsida</taxon>
        <taxon>Araceae</taxon>
        <taxon>Aroideae</taxon>
        <taxon>Colocasieae</taxon>
        <taxon>Colocasia</taxon>
    </lineage>
</organism>
<gene>
    <name evidence="8" type="ORF">Taro_017708</name>
</gene>
<dbReference type="AlphaFoldDB" id="A0A843URW2"/>
<protein>
    <recommendedName>
        <fullName evidence="6">WAT1-related protein</fullName>
    </recommendedName>
</protein>
<reference evidence="8" key="1">
    <citation type="submission" date="2017-07" db="EMBL/GenBank/DDBJ databases">
        <title>Taro Niue Genome Assembly and Annotation.</title>
        <authorList>
            <person name="Atibalentja N."/>
            <person name="Keating K."/>
            <person name="Fields C.J."/>
        </authorList>
    </citation>
    <scope>NUCLEOTIDE SEQUENCE</scope>
    <source>
        <strain evidence="8">Niue_2</strain>
        <tissue evidence="8">Leaf</tissue>
    </source>
</reference>
<dbReference type="Pfam" id="PF00892">
    <property type="entry name" value="EamA"/>
    <property type="match status" value="1"/>
</dbReference>
<sequence>METANMKSLVGIAKILGVAFCMAGVMAMAFYRGPPLKSLNPHHLQLGHKKRTSGNGGSSSNKTWIKGCFLMLLGNTTWSLWLVLQEWVLRQYPSKLLFTTFMCFFSTIQSFFGALIFERDFTRWKLGFDVRLLAVTYCGIVVTGVCFYLQSWCIERAGPVVLAMSTPLSFVITIACLSFILGNTISTGSILGGILMIGGLYIVLWGKNKEQASVSRLPVSMEDDGKGTLQMEQMSSLPDEAAKLGSNLQQDSSDSKCRIDQNI</sequence>
<dbReference type="InterPro" id="IPR037185">
    <property type="entry name" value="EmrE-like"/>
</dbReference>
<dbReference type="GO" id="GO:0016020">
    <property type="term" value="C:membrane"/>
    <property type="evidence" value="ECO:0007669"/>
    <property type="project" value="UniProtKB-SubCell"/>
</dbReference>
<feature type="transmembrane region" description="Helical" evidence="6">
    <location>
        <begin position="64"/>
        <end position="84"/>
    </location>
</feature>
<evidence type="ECO:0000256" key="6">
    <source>
        <dbReference type="RuleBase" id="RU363077"/>
    </source>
</evidence>
<keyword evidence="3 6" id="KW-0812">Transmembrane</keyword>
<dbReference type="OrthoDB" id="1718296at2759"/>
<feature type="transmembrane region" description="Helical" evidence="6">
    <location>
        <begin position="128"/>
        <end position="149"/>
    </location>
</feature>
<feature type="transmembrane region" description="Helical" evidence="6">
    <location>
        <begin position="161"/>
        <end position="181"/>
    </location>
</feature>
<accession>A0A843URW2</accession>
<comment type="subcellular location">
    <subcellularLocation>
        <location evidence="1 6">Membrane</location>
        <topology evidence="1 6">Multi-pass membrane protein</topology>
    </subcellularLocation>
</comment>
<keyword evidence="5 6" id="KW-0472">Membrane</keyword>
<dbReference type="SUPFAM" id="SSF103481">
    <property type="entry name" value="Multidrug resistance efflux transporter EmrE"/>
    <property type="match status" value="1"/>
</dbReference>
<feature type="transmembrane region" description="Helical" evidence="6">
    <location>
        <begin position="187"/>
        <end position="206"/>
    </location>
</feature>
<evidence type="ECO:0000313" key="9">
    <source>
        <dbReference type="Proteomes" id="UP000652761"/>
    </source>
</evidence>
<dbReference type="PANTHER" id="PTHR31218">
    <property type="entry name" value="WAT1-RELATED PROTEIN"/>
    <property type="match status" value="1"/>
</dbReference>
<evidence type="ECO:0000256" key="1">
    <source>
        <dbReference type="ARBA" id="ARBA00004141"/>
    </source>
</evidence>
<evidence type="ECO:0000256" key="5">
    <source>
        <dbReference type="ARBA" id="ARBA00023136"/>
    </source>
</evidence>